<dbReference type="NCBIfam" id="TIGR02098">
    <property type="entry name" value="MJ0042_CXXC"/>
    <property type="match status" value="1"/>
</dbReference>
<evidence type="ECO:0008006" key="4">
    <source>
        <dbReference type="Google" id="ProtNLM"/>
    </source>
</evidence>
<keyword evidence="1" id="KW-0472">Membrane</keyword>
<comment type="caution">
    <text evidence="2">The sequence shown here is derived from an EMBL/GenBank/DDBJ whole genome shotgun (WGS) entry which is preliminary data.</text>
</comment>
<dbReference type="HOGENOM" id="CLU_036053_0_0_6"/>
<keyword evidence="3" id="KW-1185">Reference proteome</keyword>
<evidence type="ECO:0000256" key="1">
    <source>
        <dbReference type="SAM" id="Phobius"/>
    </source>
</evidence>
<keyword evidence="1" id="KW-1133">Transmembrane helix</keyword>
<dbReference type="InterPro" id="IPR011723">
    <property type="entry name" value="Znf/thioredoxin_put"/>
</dbReference>
<dbReference type="STRING" id="632955.GCA_000829675_00922"/>
<dbReference type="OrthoDB" id="5294582at2"/>
<sequence>MNTKQTRCPNCLSLYKVTVPQLTVAQGMVCCPKCAENFNALLHLQQSNLNLPEDQVPRQHEQRSFFTRSKSTASDNALGLDILSRTVDQSNLDLHHYLNNLNYYHRNNVYYYPAPSLSQSREMAFQRKKRPQFAYYLMWGVINLSLFLLFVFQILWFNPQLLEQSKVLNAFFNQACTLVRCETLDQRYKKLNVEHFKVERTLDNHTQISGVLMNYNAESLKLPHFKVIMQKDQQYLERVISPAEYLVQSLNGMTRIPARHPYAFKFTLLQHYDQNWQYKIEIMRP</sequence>
<dbReference type="RefSeq" id="WP_016656837.1">
    <property type="nucleotide sequence ID" value="NZ_KE340353.1"/>
</dbReference>
<feature type="transmembrane region" description="Helical" evidence="1">
    <location>
        <begin position="133"/>
        <end position="156"/>
    </location>
</feature>
<evidence type="ECO:0000313" key="2">
    <source>
        <dbReference type="EMBL" id="EPF71406.1"/>
    </source>
</evidence>
<dbReference type="Pfam" id="PF11906">
    <property type="entry name" value="DUF3426"/>
    <property type="match status" value="1"/>
</dbReference>
<reference evidence="2 3" key="1">
    <citation type="submission" date="2013-06" db="EMBL/GenBank/DDBJ databases">
        <title>The Genome Sequence of Acinetobacter rudis CIP 110305.</title>
        <authorList>
            <consortium name="The Broad Institute Genome Sequencing Platform"/>
            <consortium name="The Broad Institute Genome Sequencing Center for Infectious Disease"/>
            <person name="Cerqueira G."/>
            <person name="Feldgarden M."/>
            <person name="Courvalin P."/>
            <person name="Perichon B."/>
            <person name="Grillot-Courvalin C."/>
            <person name="Clermont D."/>
            <person name="Rocha E."/>
            <person name="Yoon E.-J."/>
            <person name="Nemec A."/>
            <person name="Young S.K."/>
            <person name="Zeng Q."/>
            <person name="Gargeya S."/>
            <person name="Fitzgerald M."/>
            <person name="Abouelleil A."/>
            <person name="Alvarado L."/>
            <person name="Berlin A.M."/>
            <person name="Chapman S.B."/>
            <person name="Dewar J."/>
            <person name="Goldberg J."/>
            <person name="Griggs A."/>
            <person name="Gujja S."/>
            <person name="Hansen M."/>
            <person name="Howarth C."/>
            <person name="Imamovic A."/>
            <person name="Larimer J."/>
            <person name="McCowan C."/>
            <person name="Murphy C."/>
            <person name="Pearson M."/>
            <person name="Priest M."/>
            <person name="Roberts A."/>
            <person name="Saif S."/>
            <person name="Shea T."/>
            <person name="Sykes S."/>
            <person name="Wortman J."/>
            <person name="Nusbaum C."/>
            <person name="Birren B."/>
        </authorList>
    </citation>
    <scope>NUCLEOTIDE SEQUENCE [LARGE SCALE GENOMIC DNA]</scope>
    <source>
        <strain evidence="2 3">CIP 110305</strain>
    </source>
</reference>
<dbReference type="Proteomes" id="UP000014568">
    <property type="component" value="Unassembled WGS sequence"/>
</dbReference>
<protein>
    <recommendedName>
        <fullName evidence="4">Zinc finger/thioredoxin putative domain-containing protein</fullName>
    </recommendedName>
</protein>
<evidence type="ECO:0000313" key="3">
    <source>
        <dbReference type="Proteomes" id="UP000014568"/>
    </source>
</evidence>
<keyword evidence="1" id="KW-0812">Transmembrane</keyword>
<dbReference type="InterPro" id="IPR021834">
    <property type="entry name" value="DUF3426"/>
</dbReference>
<dbReference type="eggNOG" id="COG1273">
    <property type="taxonomic scope" value="Bacteria"/>
</dbReference>
<accession>S3NXL2</accession>
<dbReference type="EMBL" id="ATGI01000032">
    <property type="protein sequence ID" value="EPF71406.1"/>
    <property type="molecule type" value="Genomic_DNA"/>
</dbReference>
<gene>
    <name evidence="2" type="ORF">F945_02435</name>
</gene>
<organism evidence="2 3">
    <name type="scientific">Acinetobacter rudis CIP 110305</name>
    <dbReference type="NCBI Taxonomy" id="421052"/>
    <lineage>
        <taxon>Bacteria</taxon>
        <taxon>Pseudomonadati</taxon>
        <taxon>Pseudomonadota</taxon>
        <taxon>Gammaproteobacteria</taxon>
        <taxon>Moraxellales</taxon>
        <taxon>Moraxellaceae</taxon>
        <taxon>Acinetobacter</taxon>
    </lineage>
</organism>
<name>S3NXL2_9GAMM</name>
<dbReference type="PATRIC" id="fig|421052.3.peg.2381"/>
<dbReference type="AlphaFoldDB" id="S3NXL2"/>
<proteinExistence type="predicted"/>